<evidence type="ECO:0008006" key="3">
    <source>
        <dbReference type="Google" id="ProtNLM"/>
    </source>
</evidence>
<comment type="caution">
    <text evidence="1">The sequence shown here is derived from an EMBL/GenBank/DDBJ whole genome shotgun (WGS) entry which is preliminary data.</text>
</comment>
<dbReference type="EMBL" id="JBBPBN010000012">
    <property type="protein sequence ID" value="KAK9027975.1"/>
    <property type="molecule type" value="Genomic_DNA"/>
</dbReference>
<organism evidence="1 2">
    <name type="scientific">Hibiscus sabdariffa</name>
    <name type="common">roselle</name>
    <dbReference type="NCBI Taxonomy" id="183260"/>
    <lineage>
        <taxon>Eukaryota</taxon>
        <taxon>Viridiplantae</taxon>
        <taxon>Streptophyta</taxon>
        <taxon>Embryophyta</taxon>
        <taxon>Tracheophyta</taxon>
        <taxon>Spermatophyta</taxon>
        <taxon>Magnoliopsida</taxon>
        <taxon>eudicotyledons</taxon>
        <taxon>Gunneridae</taxon>
        <taxon>Pentapetalae</taxon>
        <taxon>rosids</taxon>
        <taxon>malvids</taxon>
        <taxon>Malvales</taxon>
        <taxon>Malvaceae</taxon>
        <taxon>Malvoideae</taxon>
        <taxon>Hibiscus</taxon>
    </lineage>
</organism>
<gene>
    <name evidence="1" type="ORF">V6N11_067791</name>
</gene>
<reference evidence="1 2" key="1">
    <citation type="journal article" date="2024" name="G3 (Bethesda)">
        <title>Genome assembly of Hibiscus sabdariffa L. provides insights into metabolisms of medicinal natural products.</title>
        <authorList>
            <person name="Kim T."/>
        </authorList>
    </citation>
    <scope>NUCLEOTIDE SEQUENCE [LARGE SCALE GENOMIC DNA]</scope>
    <source>
        <strain evidence="1">TK-2024</strain>
        <tissue evidence="1">Old leaves</tissue>
    </source>
</reference>
<keyword evidence="2" id="KW-1185">Reference proteome</keyword>
<evidence type="ECO:0000313" key="2">
    <source>
        <dbReference type="Proteomes" id="UP001396334"/>
    </source>
</evidence>
<sequence length="123" mass="14397">MGGLGLRDMHFHNNTLLMKLGFQLVCDVDKLWVRILKEKYKWIGVLPLSIIRIDASRLWKGLSNLWRYICRSVSWQIRDGWLTDFWYDVWVDGKEPLAAHCLLQEPPPRIPTAAMVDQAGCWD</sequence>
<protein>
    <recommendedName>
        <fullName evidence="3">Reverse transcriptase zinc-binding domain-containing protein</fullName>
    </recommendedName>
</protein>
<accession>A0ABR2SRV8</accession>
<name>A0ABR2SRV8_9ROSI</name>
<dbReference type="Proteomes" id="UP001396334">
    <property type="component" value="Unassembled WGS sequence"/>
</dbReference>
<evidence type="ECO:0000313" key="1">
    <source>
        <dbReference type="EMBL" id="KAK9027975.1"/>
    </source>
</evidence>
<proteinExistence type="predicted"/>